<proteinExistence type="predicted"/>
<dbReference type="InterPro" id="IPR011344">
    <property type="entry name" value="ssDNA-bd"/>
</dbReference>
<feature type="region of interest" description="Disordered" evidence="3">
    <location>
        <begin position="50"/>
        <end position="72"/>
    </location>
</feature>
<dbReference type="GO" id="GO:0003677">
    <property type="term" value="F:DNA binding"/>
    <property type="evidence" value="ECO:0007669"/>
    <property type="project" value="UniProtKB-UniRule"/>
</dbReference>
<accession>A0ABD1QZ00</accession>
<keyword evidence="1 2" id="KW-0238">DNA-binding</keyword>
<dbReference type="InterPro" id="IPR000424">
    <property type="entry name" value="Primosome_PriB/ssb"/>
</dbReference>
<gene>
    <name evidence="4" type="ORF">Adt_34411</name>
</gene>
<dbReference type="SUPFAM" id="SSF50249">
    <property type="entry name" value="Nucleic acid-binding proteins"/>
    <property type="match status" value="1"/>
</dbReference>
<sequence>MNFLARAKIPPHLVIPSPVPRKCLFLLRPIFCFQQSYLYSTRTNTGTTYNNNLKIQEPKKPRTQKSSESSLSWSQRVKKQAEALAVWPRPTEIPYQAKVANSVNLIGYVKSPVRFESTPDGKHWAVTVISQQNGNENKSLLIPIVFEGDLAHVVACHVKDNDCVYVAGHLSLDPMPLVLSESLGKYHVVVQNLNFVEGSKTTMRYVLDYETKEKGISMAAANQFSNLVIEKPVLGAKKENVSIISDDSDSRVDDDESLNRAWRDALEHAKKSSSLGMKNDGVEDYVKQPFKSGSKKATPAAAVFEDIGERIHENDSKPGKGYVKSGEIASKKTNVESNLDSWRDLVKNPEQWWDYREHKSNGLVKEKYPDFKHKESGDGLWVSSAPKWVIPGLGKLEFDVKFFKAKQVQDGQGFTPRKNDGKSDDSWKNLVENPDKWWDNRSNKRNPKQPDFKHKETGEVLWLNSSPDWALSRLPPLKDGLNFAAGKMNVQ</sequence>
<protein>
    <submittedName>
        <fullName evidence="4">Protein OSB3</fullName>
    </submittedName>
</protein>
<dbReference type="Gene3D" id="2.40.50.140">
    <property type="entry name" value="Nucleic acid-binding proteins"/>
    <property type="match status" value="1"/>
</dbReference>
<organism evidence="4 5">
    <name type="scientific">Abeliophyllum distichum</name>
    <dbReference type="NCBI Taxonomy" id="126358"/>
    <lineage>
        <taxon>Eukaryota</taxon>
        <taxon>Viridiplantae</taxon>
        <taxon>Streptophyta</taxon>
        <taxon>Embryophyta</taxon>
        <taxon>Tracheophyta</taxon>
        <taxon>Spermatophyta</taxon>
        <taxon>Magnoliopsida</taxon>
        <taxon>eudicotyledons</taxon>
        <taxon>Gunneridae</taxon>
        <taxon>Pentapetalae</taxon>
        <taxon>asterids</taxon>
        <taxon>lamiids</taxon>
        <taxon>Lamiales</taxon>
        <taxon>Oleaceae</taxon>
        <taxon>Forsythieae</taxon>
        <taxon>Abeliophyllum</taxon>
    </lineage>
</organism>
<dbReference type="EMBL" id="JBFOLK010000010">
    <property type="protein sequence ID" value="KAL2481445.1"/>
    <property type="molecule type" value="Genomic_DNA"/>
</dbReference>
<dbReference type="PANTHER" id="PTHR10302">
    <property type="entry name" value="SINGLE-STRANDED DNA-BINDING PROTEIN"/>
    <property type="match status" value="1"/>
</dbReference>
<feature type="compositionally biased region" description="Basic and acidic residues" evidence="3">
    <location>
        <begin position="417"/>
        <end position="457"/>
    </location>
</feature>
<reference evidence="5" key="1">
    <citation type="submission" date="2024-07" db="EMBL/GenBank/DDBJ databases">
        <title>Two chromosome-level genome assemblies of Korean endemic species Abeliophyllum distichum and Forsythia ovata (Oleaceae).</title>
        <authorList>
            <person name="Jang H."/>
        </authorList>
    </citation>
    <scope>NUCLEOTIDE SEQUENCE [LARGE SCALE GENOMIC DNA]</scope>
</reference>
<name>A0ABD1QZ00_9LAMI</name>
<evidence type="ECO:0000256" key="2">
    <source>
        <dbReference type="PROSITE-ProRule" id="PRU00252"/>
    </source>
</evidence>
<evidence type="ECO:0000256" key="3">
    <source>
        <dbReference type="SAM" id="MobiDB-lite"/>
    </source>
</evidence>
<dbReference type="AlphaFoldDB" id="A0ABD1QZ00"/>
<dbReference type="PANTHER" id="PTHR10302:SF23">
    <property type="entry name" value="PROTEIN OSB4, CHLOROPLASTIC"/>
    <property type="match status" value="1"/>
</dbReference>
<keyword evidence="5" id="KW-1185">Reference proteome</keyword>
<evidence type="ECO:0000313" key="5">
    <source>
        <dbReference type="Proteomes" id="UP001604336"/>
    </source>
</evidence>
<dbReference type="InterPro" id="IPR012340">
    <property type="entry name" value="NA-bd_OB-fold"/>
</dbReference>
<dbReference type="Proteomes" id="UP001604336">
    <property type="component" value="Unassembled WGS sequence"/>
</dbReference>
<feature type="region of interest" description="Disordered" evidence="3">
    <location>
        <begin position="409"/>
        <end position="457"/>
    </location>
</feature>
<dbReference type="PROSITE" id="PS50935">
    <property type="entry name" value="SSB"/>
    <property type="match status" value="1"/>
</dbReference>
<evidence type="ECO:0000313" key="4">
    <source>
        <dbReference type="EMBL" id="KAL2481445.1"/>
    </source>
</evidence>
<comment type="caution">
    <text evidence="4">The sequence shown here is derived from an EMBL/GenBank/DDBJ whole genome shotgun (WGS) entry which is preliminary data.</text>
</comment>
<evidence type="ECO:0000256" key="1">
    <source>
        <dbReference type="ARBA" id="ARBA00023125"/>
    </source>
</evidence>